<dbReference type="Gene3D" id="1.10.238.160">
    <property type="match status" value="1"/>
</dbReference>
<dbReference type="RefSeq" id="WP_084146396.1">
    <property type="nucleotide sequence ID" value="NZ_ARYL01000031.1"/>
</dbReference>
<evidence type="ECO:0000313" key="3">
    <source>
        <dbReference type="Proteomes" id="UP000024942"/>
    </source>
</evidence>
<comment type="caution">
    <text evidence="2">The sequence shown here is derived from an EMBL/GenBank/DDBJ whole genome shotgun (WGS) entry which is preliminary data.</text>
</comment>
<dbReference type="STRING" id="1280953.HOC_16161"/>
<dbReference type="Proteomes" id="UP000024942">
    <property type="component" value="Unassembled WGS sequence"/>
</dbReference>
<gene>
    <name evidence="2" type="ORF">HOC_16161</name>
</gene>
<protein>
    <submittedName>
        <fullName evidence="2">Transcriptional regulator</fullName>
    </submittedName>
</protein>
<feature type="region of interest" description="Disordered" evidence="1">
    <location>
        <begin position="101"/>
        <end position="126"/>
    </location>
</feature>
<accession>A0A059G3B4</accession>
<dbReference type="OrthoDB" id="9801242at2"/>
<dbReference type="InterPro" id="IPR010260">
    <property type="entry name" value="AlpA"/>
</dbReference>
<dbReference type="PATRIC" id="fig|1280953.3.peg.3239"/>
<reference evidence="2 3" key="1">
    <citation type="journal article" date="2014" name="Antonie Van Leeuwenhoek">
        <title>Hyphomonas beringensis sp. nov. and Hyphomonas chukchiensis sp. nov., isolated from surface seawater of the Bering Sea and Chukchi Sea.</title>
        <authorList>
            <person name="Li C."/>
            <person name="Lai Q."/>
            <person name="Li G."/>
            <person name="Dong C."/>
            <person name="Wang J."/>
            <person name="Liao Y."/>
            <person name="Shao Z."/>
        </authorList>
    </citation>
    <scope>NUCLEOTIDE SEQUENCE [LARGE SCALE GENOMIC DNA]</scope>
    <source>
        <strain evidence="2 3">SCH89</strain>
    </source>
</reference>
<dbReference type="AlphaFoldDB" id="A0A059G3B4"/>
<dbReference type="Pfam" id="PF05930">
    <property type="entry name" value="Phage_AlpA"/>
    <property type="match status" value="1"/>
</dbReference>
<dbReference type="eggNOG" id="COG3311">
    <property type="taxonomic scope" value="Bacteria"/>
</dbReference>
<name>A0A059G3B4_9PROT</name>
<evidence type="ECO:0000256" key="1">
    <source>
        <dbReference type="SAM" id="MobiDB-lite"/>
    </source>
</evidence>
<evidence type="ECO:0000313" key="2">
    <source>
        <dbReference type="EMBL" id="KDA01296.1"/>
    </source>
</evidence>
<sequence length="126" mass="14659">MGYELRTGGLESLKDLAKDVYSFGPGPGSNAKSSRDDTFRQLIANNRTVRRPELRKLVPLSDTTIYELERRGKFPKRFYLTPKCVVWPLKDVLEWIEERRRITEDGRPENTPVPDVHQRKSRPTCN</sequence>
<keyword evidence="3" id="KW-1185">Reference proteome</keyword>
<proteinExistence type="predicted"/>
<organism evidence="2 3">
    <name type="scientific">Hyphomonas oceanitis SCH89</name>
    <dbReference type="NCBI Taxonomy" id="1280953"/>
    <lineage>
        <taxon>Bacteria</taxon>
        <taxon>Pseudomonadati</taxon>
        <taxon>Pseudomonadota</taxon>
        <taxon>Alphaproteobacteria</taxon>
        <taxon>Hyphomonadales</taxon>
        <taxon>Hyphomonadaceae</taxon>
        <taxon>Hyphomonas</taxon>
    </lineage>
</organism>
<dbReference type="EMBL" id="ARYL01000031">
    <property type="protein sequence ID" value="KDA01296.1"/>
    <property type="molecule type" value="Genomic_DNA"/>
</dbReference>